<dbReference type="EMBL" id="QOHO01000063">
    <property type="protein sequence ID" value="RFZ77399.1"/>
    <property type="molecule type" value="Genomic_DNA"/>
</dbReference>
<feature type="binding site" evidence="7">
    <location>
        <begin position="17"/>
        <end position="22"/>
    </location>
    <ligand>
        <name>ATP</name>
        <dbReference type="ChEBI" id="CHEBI:30616"/>
    </ligand>
</feature>
<keyword evidence="5 7" id="KW-0067">ATP-binding</keyword>
<comment type="cofactor">
    <cofactor evidence="7">
        <name>Mg(2+)</name>
        <dbReference type="ChEBI" id="CHEBI:18420"/>
    </cofactor>
    <text evidence="7">Binds 1 Mg(2+) ion per subunit.</text>
</comment>
<evidence type="ECO:0000256" key="3">
    <source>
        <dbReference type="ARBA" id="ARBA00022741"/>
    </source>
</evidence>
<dbReference type="EC" id="2.7.1.71" evidence="7"/>
<feature type="binding site" evidence="7">
    <location>
        <position position="84"/>
    </location>
    <ligand>
        <name>substrate</name>
    </ligand>
</feature>
<dbReference type="PANTHER" id="PTHR21087">
    <property type="entry name" value="SHIKIMATE KINASE"/>
    <property type="match status" value="1"/>
</dbReference>
<feature type="binding site" evidence="7">
    <location>
        <position position="122"/>
    </location>
    <ligand>
        <name>ATP</name>
        <dbReference type="ChEBI" id="CHEBI:30616"/>
    </ligand>
</feature>
<dbReference type="OrthoDB" id="9800332at2"/>
<name>A0A3E2N8Q3_9FIRM</name>
<keyword evidence="7" id="KW-0460">Magnesium</keyword>
<comment type="catalytic activity">
    <reaction evidence="7">
        <text>shikimate + ATP = 3-phosphoshikimate + ADP + H(+)</text>
        <dbReference type="Rhea" id="RHEA:13121"/>
        <dbReference type="ChEBI" id="CHEBI:15378"/>
        <dbReference type="ChEBI" id="CHEBI:30616"/>
        <dbReference type="ChEBI" id="CHEBI:36208"/>
        <dbReference type="ChEBI" id="CHEBI:145989"/>
        <dbReference type="ChEBI" id="CHEBI:456216"/>
        <dbReference type="EC" id="2.7.1.71"/>
    </reaction>
</comment>
<dbReference type="GO" id="GO:0000287">
    <property type="term" value="F:magnesium ion binding"/>
    <property type="evidence" value="ECO:0007669"/>
    <property type="project" value="UniProtKB-UniRule"/>
</dbReference>
<dbReference type="InterPro" id="IPR000623">
    <property type="entry name" value="Shikimate_kinase/TSH1"/>
</dbReference>
<keyword evidence="7" id="KW-0963">Cytoplasm</keyword>
<feature type="binding site" evidence="7">
    <location>
        <position position="139"/>
    </location>
    <ligand>
        <name>substrate</name>
    </ligand>
</feature>
<dbReference type="AlphaFoldDB" id="A0A3E2N8Q3"/>
<dbReference type="GO" id="GO:0009073">
    <property type="term" value="P:aromatic amino acid family biosynthetic process"/>
    <property type="evidence" value="ECO:0007669"/>
    <property type="project" value="UniProtKB-KW"/>
</dbReference>
<evidence type="ECO:0000313" key="9">
    <source>
        <dbReference type="Proteomes" id="UP000260680"/>
    </source>
</evidence>
<feature type="binding site" evidence="7">
    <location>
        <position position="21"/>
    </location>
    <ligand>
        <name>Mg(2+)</name>
        <dbReference type="ChEBI" id="CHEBI:18420"/>
    </ligand>
</feature>
<dbReference type="PANTHER" id="PTHR21087:SF16">
    <property type="entry name" value="SHIKIMATE KINASE 1, CHLOROPLASTIC"/>
    <property type="match status" value="1"/>
</dbReference>
<comment type="caution">
    <text evidence="7">Lacks conserved residue(s) required for the propagation of feature annotation.</text>
</comment>
<evidence type="ECO:0000256" key="2">
    <source>
        <dbReference type="ARBA" id="ARBA00022679"/>
    </source>
</evidence>
<dbReference type="Gene3D" id="3.40.50.300">
    <property type="entry name" value="P-loop containing nucleotide triphosphate hydrolases"/>
    <property type="match status" value="1"/>
</dbReference>
<evidence type="ECO:0000313" key="8">
    <source>
        <dbReference type="EMBL" id="RFZ77399.1"/>
    </source>
</evidence>
<comment type="caution">
    <text evidence="8">The sequence shown here is derived from an EMBL/GenBank/DDBJ whole genome shotgun (WGS) entry which is preliminary data.</text>
</comment>
<dbReference type="Pfam" id="PF01202">
    <property type="entry name" value="SKI"/>
    <property type="match status" value="1"/>
</dbReference>
<comment type="similarity">
    <text evidence="7">Belongs to the shikimate kinase family.</text>
</comment>
<dbReference type="InterPro" id="IPR027417">
    <property type="entry name" value="P-loop_NTPase"/>
</dbReference>
<keyword evidence="7" id="KW-0479">Metal-binding</keyword>
<dbReference type="GO" id="GO:0009423">
    <property type="term" value="P:chorismate biosynthetic process"/>
    <property type="evidence" value="ECO:0007669"/>
    <property type="project" value="UniProtKB-UniRule"/>
</dbReference>
<dbReference type="SUPFAM" id="SSF52540">
    <property type="entry name" value="P-loop containing nucleoside triphosphate hydrolases"/>
    <property type="match status" value="1"/>
</dbReference>
<protein>
    <recommendedName>
        <fullName evidence="7">Shikimate kinase</fullName>
        <shortName evidence="7">SK</shortName>
        <ecNumber evidence="7">2.7.1.71</ecNumber>
    </recommendedName>
</protein>
<dbReference type="GO" id="GO:0004765">
    <property type="term" value="F:shikimate kinase activity"/>
    <property type="evidence" value="ECO:0007669"/>
    <property type="project" value="UniProtKB-UniRule"/>
</dbReference>
<dbReference type="GO" id="GO:0005524">
    <property type="term" value="F:ATP binding"/>
    <property type="evidence" value="ECO:0007669"/>
    <property type="project" value="UniProtKB-UniRule"/>
</dbReference>
<feature type="binding site" evidence="7">
    <location>
        <position position="39"/>
    </location>
    <ligand>
        <name>substrate</name>
    </ligand>
</feature>
<evidence type="ECO:0000256" key="1">
    <source>
        <dbReference type="ARBA" id="ARBA00022605"/>
    </source>
</evidence>
<keyword evidence="2 7" id="KW-0808">Transferase</keyword>
<keyword evidence="6 7" id="KW-0057">Aromatic amino acid biosynthesis</keyword>
<comment type="pathway">
    <text evidence="7">Metabolic intermediate biosynthesis; chorismate biosynthesis; chorismate from D-erythrose 4-phosphate and phosphoenolpyruvate: step 5/7.</text>
</comment>
<sequence>MRRNQNLDNITLIGMPASGKSTVGVLLAKRLGYSFVDVDIVIQEQEGRLLKEIIAEEGQEGFLDVENRVNAELSVHNSVIAPGGSVIYGKEAMEHLKKISTVVYLKLSYEAVEERLGNLTDRGVVLKDGMTLKDLYEERIPYYEKYADITVDETGVDAGGIVDILRNMLEERFGLET</sequence>
<proteinExistence type="inferred from homology"/>
<dbReference type="UniPathway" id="UPA00053">
    <property type="reaction ID" value="UER00088"/>
</dbReference>
<dbReference type="Proteomes" id="UP000260680">
    <property type="component" value="Unassembled WGS sequence"/>
</dbReference>
<comment type="function">
    <text evidence="7">Catalyzes the specific phosphorylation of the 3-hydroxyl group of shikimic acid using ATP as a cosubstrate.</text>
</comment>
<keyword evidence="4 7" id="KW-0418">Kinase</keyword>
<dbReference type="InterPro" id="IPR031322">
    <property type="entry name" value="Shikimate/glucono_kinase"/>
</dbReference>
<evidence type="ECO:0000256" key="4">
    <source>
        <dbReference type="ARBA" id="ARBA00022777"/>
    </source>
</evidence>
<dbReference type="HAMAP" id="MF_00109">
    <property type="entry name" value="Shikimate_kinase"/>
    <property type="match status" value="1"/>
</dbReference>
<organism evidence="8 9">
    <name type="scientific">Lacrimispora amygdalina</name>
    <dbReference type="NCBI Taxonomy" id="253257"/>
    <lineage>
        <taxon>Bacteria</taxon>
        <taxon>Bacillati</taxon>
        <taxon>Bacillota</taxon>
        <taxon>Clostridia</taxon>
        <taxon>Lachnospirales</taxon>
        <taxon>Lachnospiraceae</taxon>
        <taxon>Lacrimispora</taxon>
    </lineage>
</organism>
<dbReference type="GO" id="GO:0008652">
    <property type="term" value="P:amino acid biosynthetic process"/>
    <property type="evidence" value="ECO:0007669"/>
    <property type="project" value="UniProtKB-KW"/>
</dbReference>
<dbReference type="GO" id="GO:0005829">
    <property type="term" value="C:cytosol"/>
    <property type="evidence" value="ECO:0007669"/>
    <property type="project" value="TreeGrafter"/>
</dbReference>
<keyword evidence="1 7" id="KW-0028">Amino-acid biosynthesis</keyword>
<dbReference type="CDD" id="cd00464">
    <property type="entry name" value="SK"/>
    <property type="match status" value="1"/>
</dbReference>
<gene>
    <name evidence="7" type="primary">aroK</name>
    <name evidence="8" type="ORF">DS742_18815</name>
</gene>
<accession>A0A3E2N8Q3</accession>
<evidence type="ECO:0000256" key="5">
    <source>
        <dbReference type="ARBA" id="ARBA00022840"/>
    </source>
</evidence>
<reference evidence="8 9" key="1">
    <citation type="submission" date="2018-07" db="EMBL/GenBank/DDBJ databases">
        <title>New species, Clostridium PI-S10-A1B.</title>
        <authorList>
            <person name="Krishna G."/>
            <person name="Summeta K."/>
            <person name="Shikha S."/>
            <person name="Prabhu P.B."/>
            <person name="Suresh K."/>
        </authorList>
    </citation>
    <scope>NUCLEOTIDE SEQUENCE [LARGE SCALE GENOMIC DNA]</scope>
    <source>
        <strain evidence="8 9">PI-S10-A1B</strain>
    </source>
</reference>
<dbReference type="RefSeq" id="WP_117418517.1">
    <property type="nucleotide sequence ID" value="NZ_QOHO01000063.1"/>
</dbReference>
<keyword evidence="3 7" id="KW-0547">Nucleotide-binding</keyword>
<comment type="subunit">
    <text evidence="7">Monomer.</text>
</comment>
<comment type="subcellular location">
    <subcellularLocation>
        <location evidence="7">Cytoplasm</location>
    </subcellularLocation>
</comment>
<evidence type="ECO:0000256" key="6">
    <source>
        <dbReference type="ARBA" id="ARBA00023141"/>
    </source>
</evidence>
<dbReference type="PRINTS" id="PR01100">
    <property type="entry name" value="SHIKIMTKNASE"/>
</dbReference>
<evidence type="ECO:0000256" key="7">
    <source>
        <dbReference type="HAMAP-Rule" id="MF_00109"/>
    </source>
</evidence>